<proteinExistence type="predicted"/>
<accession>A0A915D906</accession>
<dbReference type="AlphaFoldDB" id="A0A915D906"/>
<dbReference type="WBParaSite" id="jg1740">
    <property type="protein sequence ID" value="jg1740"/>
    <property type="gene ID" value="jg1740"/>
</dbReference>
<evidence type="ECO:0000313" key="2">
    <source>
        <dbReference type="WBParaSite" id="jg1740"/>
    </source>
</evidence>
<name>A0A915D906_9BILA</name>
<protein>
    <submittedName>
        <fullName evidence="2">Uncharacterized protein</fullName>
    </submittedName>
</protein>
<reference evidence="2" key="1">
    <citation type="submission" date="2022-11" db="UniProtKB">
        <authorList>
            <consortium name="WormBaseParasite"/>
        </authorList>
    </citation>
    <scope>IDENTIFICATION</scope>
</reference>
<evidence type="ECO:0000313" key="1">
    <source>
        <dbReference type="Proteomes" id="UP000887574"/>
    </source>
</evidence>
<dbReference type="Proteomes" id="UP000887574">
    <property type="component" value="Unplaced"/>
</dbReference>
<sequence length="213" mass="23810">MSKKARIKQQHLKEGDDKQLGGVLNLSKAAKPSGSKLLVLLLHRFLQQNMSVCERISGGIQMPKNMGIQWLHMSSSHSKDRLIAATNPFWRLQRKEEARQRFLGRFKFFYAHPSSGNLIRSFTLTFITSMSDSTKFGLSDSSSSSASSGIPILTAEELGKVMSLNNKVVDFLKKDFVDEKEVLLIFSYDNPFFNLEGNYAANKAAVSNSLVSI</sequence>
<keyword evidence="1" id="KW-1185">Reference proteome</keyword>
<organism evidence="1 2">
    <name type="scientific">Ditylenchus dipsaci</name>
    <dbReference type="NCBI Taxonomy" id="166011"/>
    <lineage>
        <taxon>Eukaryota</taxon>
        <taxon>Metazoa</taxon>
        <taxon>Ecdysozoa</taxon>
        <taxon>Nematoda</taxon>
        <taxon>Chromadorea</taxon>
        <taxon>Rhabditida</taxon>
        <taxon>Tylenchina</taxon>
        <taxon>Tylenchomorpha</taxon>
        <taxon>Sphaerularioidea</taxon>
        <taxon>Anguinidae</taxon>
        <taxon>Anguininae</taxon>
        <taxon>Ditylenchus</taxon>
    </lineage>
</organism>